<accession>A0A8H4XL27</accession>
<dbReference type="InterPro" id="IPR027483">
    <property type="entry name" value="PInositol-4-P-4/5-kinase_C_sf"/>
</dbReference>
<gene>
    <name evidence="3" type="ORF">FZEAL_5236</name>
</gene>
<dbReference type="Gene3D" id="3.30.800.10">
    <property type="entry name" value="Phosphatidylinositol Phosphate Kinase II Beta"/>
    <property type="match status" value="1"/>
</dbReference>
<keyword evidence="1" id="KW-0067">ATP-binding</keyword>
<dbReference type="AlphaFoldDB" id="A0A8H4XL27"/>
<name>A0A8H4XL27_9HYPO</name>
<evidence type="ECO:0000256" key="1">
    <source>
        <dbReference type="PROSITE-ProRule" id="PRU00781"/>
    </source>
</evidence>
<dbReference type="PANTHER" id="PTHR23086:SF126">
    <property type="entry name" value="PIPK DOMAIN-CONTAINING PROTEIN"/>
    <property type="match status" value="1"/>
</dbReference>
<protein>
    <recommendedName>
        <fullName evidence="2">PIPK domain-containing protein</fullName>
    </recommendedName>
</protein>
<dbReference type="InterPro" id="IPR002498">
    <property type="entry name" value="PInositol-4-P-4/5-kinase_core"/>
</dbReference>
<dbReference type="EMBL" id="JABEYC010000376">
    <property type="protein sequence ID" value="KAF4978368.1"/>
    <property type="molecule type" value="Genomic_DNA"/>
</dbReference>
<dbReference type="PROSITE" id="PS51455">
    <property type="entry name" value="PIPK"/>
    <property type="match status" value="1"/>
</dbReference>
<dbReference type="Gene3D" id="3.30.810.10">
    <property type="entry name" value="2-Layer Sandwich"/>
    <property type="match status" value="1"/>
</dbReference>
<evidence type="ECO:0000313" key="4">
    <source>
        <dbReference type="Proteomes" id="UP000635477"/>
    </source>
</evidence>
<dbReference type="PANTHER" id="PTHR23086">
    <property type="entry name" value="PHOSPHATIDYLINOSITOL-4-PHOSPHATE 5-KINASE"/>
    <property type="match status" value="1"/>
</dbReference>
<organism evidence="3 4">
    <name type="scientific">Fusarium zealandicum</name>
    <dbReference type="NCBI Taxonomy" id="1053134"/>
    <lineage>
        <taxon>Eukaryota</taxon>
        <taxon>Fungi</taxon>
        <taxon>Dikarya</taxon>
        <taxon>Ascomycota</taxon>
        <taxon>Pezizomycotina</taxon>
        <taxon>Sordariomycetes</taxon>
        <taxon>Hypocreomycetidae</taxon>
        <taxon>Hypocreales</taxon>
        <taxon>Nectriaceae</taxon>
        <taxon>Fusarium</taxon>
        <taxon>Fusarium staphyleae species complex</taxon>
    </lineage>
</organism>
<comment type="caution">
    <text evidence="3">The sequence shown here is derived from an EMBL/GenBank/DDBJ whole genome shotgun (WGS) entry which is preliminary data.</text>
</comment>
<reference evidence="3" key="1">
    <citation type="journal article" date="2020" name="BMC Genomics">
        <title>Correction to: Identification and distribution of gene clusters required for synthesis of sphingolipid metabolism inhibitors in diverse species of the filamentous fungus Fusarium.</title>
        <authorList>
            <person name="Kim H.S."/>
            <person name="Lohmar J.M."/>
            <person name="Busman M."/>
            <person name="Brown D.W."/>
            <person name="Naumann T.A."/>
            <person name="Divon H.H."/>
            <person name="Lysoe E."/>
            <person name="Uhlig S."/>
            <person name="Proctor R.H."/>
        </authorList>
    </citation>
    <scope>NUCLEOTIDE SEQUENCE</scope>
    <source>
        <strain evidence="3">NRRL 22465</strain>
    </source>
</reference>
<dbReference type="GO" id="GO:0016308">
    <property type="term" value="F:1-phosphatidylinositol-4-phosphate 5-kinase activity"/>
    <property type="evidence" value="ECO:0007669"/>
    <property type="project" value="TreeGrafter"/>
</dbReference>
<reference evidence="3" key="2">
    <citation type="submission" date="2020-05" db="EMBL/GenBank/DDBJ databases">
        <authorList>
            <person name="Kim H.-S."/>
            <person name="Proctor R.H."/>
            <person name="Brown D.W."/>
        </authorList>
    </citation>
    <scope>NUCLEOTIDE SEQUENCE</scope>
    <source>
        <strain evidence="3">NRRL 22465</strain>
    </source>
</reference>
<feature type="domain" description="PIPK" evidence="2">
    <location>
        <begin position="1"/>
        <end position="351"/>
    </location>
</feature>
<evidence type="ECO:0000259" key="2">
    <source>
        <dbReference type="PROSITE" id="PS51455"/>
    </source>
</evidence>
<dbReference type="OrthoDB" id="70770at2759"/>
<dbReference type="GO" id="GO:0046854">
    <property type="term" value="P:phosphatidylinositol phosphate biosynthetic process"/>
    <property type="evidence" value="ECO:0007669"/>
    <property type="project" value="TreeGrafter"/>
</dbReference>
<proteinExistence type="predicted"/>
<keyword evidence="1" id="KW-0418">Kinase</keyword>
<keyword evidence="4" id="KW-1185">Reference proteome</keyword>
<dbReference type="SMART" id="SM00330">
    <property type="entry name" value="PIPKc"/>
    <property type="match status" value="1"/>
</dbReference>
<keyword evidence="1" id="KW-0547">Nucleotide-binding</keyword>
<evidence type="ECO:0000313" key="3">
    <source>
        <dbReference type="EMBL" id="KAF4978368.1"/>
    </source>
</evidence>
<sequence>MKIRSSRISASIAKAIIHHRGTTNKGILTAVLSFFRLFKLLLSRYRPIDFFVLRDEVWQLDEDEYAASFQEQQQDDGEQAQRKKGKEPLAELVPVGDLGYSGSTFFTTPNGKYLIKSLPRRHEHDFFAHELLNLYVGHMKHQPHSLLVRITDLVHAPHASLGGMLGTAPTHHMVMENLLSGKPSGQDGDAWETYDLKPNDYFFPERDIADGALAPDSVIDRLIDEFPDKVHVKREAKEELVSLLSADSALLASKNAVDYSLFLVRFPCGSDAPVVPSDAGAWRTGVDDVEGKWTYRCVVLDFFWAKHAFHAKALTKIVKLFNKVAHKGPMSITADPAEYRERFLKMVDEMVVEG</sequence>
<keyword evidence="1" id="KW-0808">Transferase</keyword>
<dbReference type="SUPFAM" id="SSF56104">
    <property type="entry name" value="SAICAR synthase-like"/>
    <property type="match status" value="1"/>
</dbReference>
<dbReference type="InterPro" id="IPR027484">
    <property type="entry name" value="PInositol-4-P-5-kinase_N"/>
</dbReference>
<dbReference type="GO" id="GO:0005524">
    <property type="term" value="F:ATP binding"/>
    <property type="evidence" value="ECO:0007669"/>
    <property type="project" value="UniProtKB-UniRule"/>
</dbReference>
<dbReference type="Proteomes" id="UP000635477">
    <property type="component" value="Unassembled WGS sequence"/>
</dbReference>
<dbReference type="InterPro" id="IPR023610">
    <property type="entry name" value="PInositol-4/5-P-5/4-kinase"/>
</dbReference>
<dbReference type="Pfam" id="PF01504">
    <property type="entry name" value="PIP5K"/>
    <property type="match status" value="1"/>
</dbReference>
<dbReference type="GO" id="GO:0005886">
    <property type="term" value="C:plasma membrane"/>
    <property type="evidence" value="ECO:0007669"/>
    <property type="project" value="TreeGrafter"/>
</dbReference>